<accession>A0AAD7KBX2</accession>
<dbReference type="InterPro" id="IPR051966">
    <property type="entry name" value="RPAP3"/>
</dbReference>
<evidence type="ECO:0000256" key="3">
    <source>
        <dbReference type="PROSITE-ProRule" id="PRU00339"/>
    </source>
</evidence>
<evidence type="ECO:0000313" key="5">
    <source>
        <dbReference type="EMBL" id="KAJ7782515.1"/>
    </source>
</evidence>
<dbReference type="SMART" id="SM00028">
    <property type="entry name" value="TPR"/>
    <property type="match status" value="3"/>
</dbReference>
<keyword evidence="6" id="KW-1185">Reference proteome</keyword>
<dbReference type="Pfam" id="PF07719">
    <property type="entry name" value="TPR_2"/>
    <property type="match status" value="1"/>
</dbReference>
<dbReference type="InterPro" id="IPR011990">
    <property type="entry name" value="TPR-like_helical_dom_sf"/>
</dbReference>
<proteinExistence type="predicted"/>
<feature type="repeat" description="TPR" evidence="3">
    <location>
        <begin position="161"/>
        <end position="194"/>
    </location>
</feature>
<dbReference type="InterPro" id="IPR013105">
    <property type="entry name" value="TPR_2"/>
</dbReference>
<dbReference type="PANTHER" id="PTHR46423">
    <property type="entry name" value="RNA POLYMERASE II-ASSOCIATED PROTEIN 3"/>
    <property type="match status" value="1"/>
</dbReference>
<organism evidence="5 6">
    <name type="scientific">Mycena maculata</name>
    <dbReference type="NCBI Taxonomy" id="230809"/>
    <lineage>
        <taxon>Eukaryota</taxon>
        <taxon>Fungi</taxon>
        <taxon>Dikarya</taxon>
        <taxon>Basidiomycota</taxon>
        <taxon>Agaricomycotina</taxon>
        <taxon>Agaricomycetes</taxon>
        <taxon>Agaricomycetidae</taxon>
        <taxon>Agaricales</taxon>
        <taxon>Marasmiineae</taxon>
        <taxon>Mycenaceae</taxon>
        <taxon>Mycena</taxon>
    </lineage>
</organism>
<reference evidence="5" key="1">
    <citation type="submission" date="2023-03" db="EMBL/GenBank/DDBJ databases">
        <title>Massive genome expansion in bonnet fungi (Mycena s.s.) driven by repeated elements and novel gene families across ecological guilds.</title>
        <authorList>
            <consortium name="Lawrence Berkeley National Laboratory"/>
            <person name="Harder C.B."/>
            <person name="Miyauchi S."/>
            <person name="Viragh M."/>
            <person name="Kuo A."/>
            <person name="Thoen E."/>
            <person name="Andreopoulos B."/>
            <person name="Lu D."/>
            <person name="Skrede I."/>
            <person name="Drula E."/>
            <person name="Henrissat B."/>
            <person name="Morin E."/>
            <person name="Kohler A."/>
            <person name="Barry K."/>
            <person name="LaButti K."/>
            <person name="Morin E."/>
            <person name="Salamov A."/>
            <person name="Lipzen A."/>
            <person name="Mereny Z."/>
            <person name="Hegedus B."/>
            <person name="Baldrian P."/>
            <person name="Stursova M."/>
            <person name="Weitz H."/>
            <person name="Taylor A."/>
            <person name="Grigoriev I.V."/>
            <person name="Nagy L.G."/>
            <person name="Martin F."/>
            <person name="Kauserud H."/>
        </authorList>
    </citation>
    <scope>NUCLEOTIDE SEQUENCE</scope>
    <source>
        <strain evidence="5">CBHHK188m</strain>
    </source>
</reference>
<dbReference type="EMBL" id="JARJLG010000003">
    <property type="protein sequence ID" value="KAJ7782515.1"/>
    <property type="molecule type" value="Genomic_DNA"/>
</dbReference>
<comment type="caution">
    <text evidence="5">The sequence shown here is derived from an EMBL/GenBank/DDBJ whole genome shotgun (WGS) entry which is preliminary data.</text>
</comment>
<dbReference type="SUPFAM" id="SSF48452">
    <property type="entry name" value="TPR-like"/>
    <property type="match status" value="1"/>
</dbReference>
<protein>
    <submittedName>
        <fullName evidence="5">TPR-like protein</fullName>
    </submittedName>
</protein>
<dbReference type="Gene3D" id="1.25.40.10">
    <property type="entry name" value="Tetratricopeptide repeat domain"/>
    <property type="match status" value="1"/>
</dbReference>
<gene>
    <name evidence="5" type="ORF">DFH07DRAFT_324787</name>
</gene>
<evidence type="ECO:0000256" key="2">
    <source>
        <dbReference type="ARBA" id="ARBA00022803"/>
    </source>
</evidence>
<feature type="region of interest" description="Disordered" evidence="4">
    <location>
        <begin position="63"/>
        <end position="83"/>
    </location>
</feature>
<feature type="region of interest" description="Disordered" evidence="4">
    <location>
        <begin position="1"/>
        <end position="36"/>
    </location>
</feature>
<dbReference type="GO" id="GO:0101031">
    <property type="term" value="C:protein folding chaperone complex"/>
    <property type="evidence" value="ECO:0007669"/>
    <property type="project" value="TreeGrafter"/>
</dbReference>
<sequence>MFKPGDKLNPYDPAALDLPGDEGVQRRLQAGSSPMSPAMAEMINNPETRQSTLDALLQMMRADAAERERTGETASEQTKREKREWAEADAKSAALKIRGNEAFKNGEYKTAYVIYTACAYLTPQEPLYSLNRSAVALKLKLYTEASEDASDAIRKGDFNRAKAHFRRGQAMFFVGAWAKAERDYTEALALQPGDGNVVSQMAELNRLRGLSSDDQAVWISAQAPVTLGDIFEAGELKRQAEEVMGCSMD</sequence>
<dbReference type="PROSITE" id="PS50005">
    <property type="entry name" value="TPR"/>
    <property type="match status" value="1"/>
</dbReference>
<dbReference type="InterPro" id="IPR019734">
    <property type="entry name" value="TPR_rpt"/>
</dbReference>
<evidence type="ECO:0000313" key="6">
    <source>
        <dbReference type="Proteomes" id="UP001215280"/>
    </source>
</evidence>
<dbReference type="AlphaFoldDB" id="A0AAD7KBX2"/>
<keyword evidence="1" id="KW-0677">Repeat</keyword>
<dbReference type="PANTHER" id="PTHR46423:SF1">
    <property type="entry name" value="RNA POLYMERASE II-ASSOCIATED PROTEIN 3"/>
    <property type="match status" value="1"/>
</dbReference>
<evidence type="ECO:0000256" key="1">
    <source>
        <dbReference type="ARBA" id="ARBA00022737"/>
    </source>
</evidence>
<name>A0AAD7KBX2_9AGAR</name>
<keyword evidence="2 3" id="KW-0802">TPR repeat</keyword>
<dbReference type="Proteomes" id="UP001215280">
    <property type="component" value="Unassembled WGS sequence"/>
</dbReference>
<evidence type="ECO:0000256" key="4">
    <source>
        <dbReference type="SAM" id="MobiDB-lite"/>
    </source>
</evidence>